<dbReference type="EnsemblPlants" id="PNT60654">
    <property type="protein sequence ID" value="PNT60654"/>
    <property type="gene ID" value="BRADI_5g03015v3"/>
</dbReference>
<dbReference type="AlphaFoldDB" id="A0A2K2CF47"/>
<organism evidence="2">
    <name type="scientific">Brachypodium distachyon</name>
    <name type="common">Purple false brome</name>
    <name type="synonym">Trachynia distachya</name>
    <dbReference type="NCBI Taxonomy" id="15368"/>
    <lineage>
        <taxon>Eukaryota</taxon>
        <taxon>Viridiplantae</taxon>
        <taxon>Streptophyta</taxon>
        <taxon>Embryophyta</taxon>
        <taxon>Tracheophyta</taxon>
        <taxon>Spermatophyta</taxon>
        <taxon>Magnoliopsida</taxon>
        <taxon>Liliopsida</taxon>
        <taxon>Poales</taxon>
        <taxon>Poaceae</taxon>
        <taxon>BOP clade</taxon>
        <taxon>Pooideae</taxon>
        <taxon>Stipodae</taxon>
        <taxon>Brachypodieae</taxon>
        <taxon>Brachypodium</taxon>
    </lineage>
</organism>
<evidence type="ECO:0000313" key="3">
    <source>
        <dbReference type="EnsemblPlants" id="PNT60654"/>
    </source>
</evidence>
<proteinExistence type="predicted"/>
<reference evidence="2 3" key="1">
    <citation type="journal article" date="2010" name="Nature">
        <title>Genome sequencing and analysis of the model grass Brachypodium distachyon.</title>
        <authorList>
            <consortium name="International Brachypodium Initiative"/>
        </authorList>
    </citation>
    <scope>NUCLEOTIDE SEQUENCE [LARGE SCALE GENOMIC DNA]</scope>
    <source>
        <strain evidence="2 3">Bd21</strain>
    </source>
</reference>
<evidence type="ECO:0000313" key="2">
    <source>
        <dbReference type="EMBL" id="PNT60654.1"/>
    </source>
</evidence>
<keyword evidence="1" id="KW-0472">Membrane</keyword>
<keyword evidence="4" id="KW-1185">Reference proteome</keyword>
<sequence length="188" mass="21334">MILRTLWDGVSRAYKRGVTGLAVCHCPSSVCTFSSSVQPTLLCLWCMAFQVGGGAGPADLNAVEGAPIPGYPWPSQVRETMVRYARSLQEAIAMQTRFQMDAQAPHATVLRVSRMGRGFWMPIFVFGGFIWLWCPFCGQLCPFCVIFYITSRNVHAFAREQQNKMIHSKIFLTLMTTKRPFMKCFFRR</sequence>
<reference evidence="3" key="3">
    <citation type="submission" date="2018-08" db="UniProtKB">
        <authorList>
            <consortium name="EnsemblPlants"/>
        </authorList>
    </citation>
    <scope>IDENTIFICATION</scope>
    <source>
        <strain evidence="3">cv. Bd21</strain>
    </source>
</reference>
<dbReference type="Proteomes" id="UP000008810">
    <property type="component" value="Chromosome 5"/>
</dbReference>
<evidence type="ECO:0000256" key="1">
    <source>
        <dbReference type="SAM" id="Phobius"/>
    </source>
</evidence>
<reference evidence="2" key="2">
    <citation type="submission" date="2017-06" db="EMBL/GenBank/DDBJ databases">
        <title>WGS assembly of Brachypodium distachyon.</title>
        <authorList>
            <consortium name="The International Brachypodium Initiative"/>
            <person name="Lucas S."/>
            <person name="Harmon-Smith M."/>
            <person name="Lail K."/>
            <person name="Tice H."/>
            <person name="Grimwood J."/>
            <person name="Bruce D."/>
            <person name="Barry K."/>
            <person name="Shu S."/>
            <person name="Lindquist E."/>
            <person name="Wang M."/>
            <person name="Pitluck S."/>
            <person name="Vogel J.P."/>
            <person name="Garvin D.F."/>
            <person name="Mockler T.C."/>
            <person name="Schmutz J."/>
            <person name="Rokhsar D."/>
            <person name="Bevan M.W."/>
        </authorList>
    </citation>
    <scope>NUCLEOTIDE SEQUENCE</scope>
    <source>
        <strain evidence="2">Bd21</strain>
    </source>
</reference>
<feature type="transmembrane region" description="Helical" evidence="1">
    <location>
        <begin position="119"/>
        <end position="149"/>
    </location>
</feature>
<keyword evidence="1" id="KW-1133">Transmembrane helix</keyword>
<name>A0A2K2CF47_BRADI</name>
<keyword evidence="1" id="KW-0812">Transmembrane</keyword>
<evidence type="ECO:0000313" key="4">
    <source>
        <dbReference type="Proteomes" id="UP000008810"/>
    </source>
</evidence>
<protein>
    <recommendedName>
        <fullName evidence="5">Transmembrane protein</fullName>
    </recommendedName>
</protein>
<dbReference type="Gramene" id="PNT60654">
    <property type="protein sequence ID" value="PNT60654"/>
    <property type="gene ID" value="BRADI_5g03015v3"/>
</dbReference>
<accession>A0A2K2CF47</accession>
<dbReference type="InParanoid" id="A0A2K2CF47"/>
<dbReference type="EMBL" id="CM000884">
    <property type="protein sequence ID" value="PNT60654.1"/>
    <property type="molecule type" value="Genomic_DNA"/>
</dbReference>
<gene>
    <name evidence="2" type="ORF">BRADI_5g03015v3</name>
</gene>
<evidence type="ECO:0008006" key="5">
    <source>
        <dbReference type="Google" id="ProtNLM"/>
    </source>
</evidence>